<feature type="transmembrane region" description="Helical" evidence="6">
    <location>
        <begin position="34"/>
        <end position="54"/>
    </location>
</feature>
<comment type="subcellular location">
    <subcellularLocation>
        <location evidence="1">Membrane</location>
    </subcellularLocation>
</comment>
<dbReference type="PANTHER" id="PTHR21659">
    <property type="entry name" value="HYDROPHOBIC PROTEIN RCI2 LOW TEMPERATURE AND SALT RESPONSIVE PROTEIN LTI6 -RELATED"/>
    <property type="match status" value="1"/>
</dbReference>
<evidence type="ECO:0000313" key="8">
    <source>
        <dbReference type="Proteomes" id="UP000803884"/>
    </source>
</evidence>
<evidence type="ECO:0000256" key="6">
    <source>
        <dbReference type="SAM" id="Phobius"/>
    </source>
</evidence>
<evidence type="ECO:0000256" key="1">
    <source>
        <dbReference type="ARBA" id="ARBA00004370"/>
    </source>
</evidence>
<evidence type="ECO:0000256" key="4">
    <source>
        <dbReference type="ARBA" id="ARBA00022989"/>
    </source>
</evidence>
<dbReference type="Pfam" id="PF01679">
    <property type="entry name" value="Pmp3"/>
    <property type="match status" value="1"/>
</dbReference>
<comment type="similarity">
    <text evidence="2">Belongs to the UPF0057 (PMP3) family.</text>
</comment>
<evidence type="ECO:0000256" key="2">
    <source>
        <dbReference type="ARBA" id="ARBA00009530"/>
    </source>
</evidence>
<dbReference type="GeneID" id="96006452"/>
<keyword evidence="4 6" id="KW-1133">Transmembrane helix</keyword>
<evidence type="ECO:0000256" key="5">
    <source>
        <dbReference type="ARBA" id="ARBA00023136"/>
    </source>
</evidence>
<sequence length="61" mass="6654">MPSSTSDICLYFLALFLPPLSVFLKTGCNSDLIINIGLSILGWIPGVIHAWWIIGKHTTPA</sequence>
<dbReference type="GO" id="GO:0016020">
    <property type="term" value="C:membrane"/>
    <property type="evidence" value="ECO:0007669"/>
    <property type="project" value="UniProtKB-SubCell"/>
</dbReference>
<dbReference type="PANTHER" id="PTHR21659:SF112">
    <property type="entry name" value="PROTEIN SNA2-RELATED"/>
    <property type="match status" value="1"/>
</dbReference>
<dbReference type="InterPro" id="IPR000612">
    <property type="entry name" value="PMP3"/>
</dbReference>
<gene>
    <name evidence="7" type="ORF">WHR41_05008</name>
</gene>
<proteinExistence type="inferred from homology"/>
<name>A0AB34KKY4_9PEZI</name>
<dbReference type="EMBL" id="JAAQHG020000017">
    <property type="protein sequence ID" value="KAL1585758.1"/>
    <property type="molecule type" value="Genomic_DNA"/>
</dbReference>
<keyword evidence="8" id="KW-1185">Reference proteome</keyword>
<evidence type="ECO:0000256" key="3">
    <source>
        <dbReference type="ARBA" id="ARBA00022692"/>
    </source>
</evidence>
<keyword evidence="5 6" id="KW-0472">Membrane</keyword>
<accession>A0AB34KKY4</accession>
<dbReference type="Proteomes" id="UP000803884">
    <property type="component" value="Unassembled WGS sequence"/>
</dbReference>
<evidence type="ECO:0000313" key="7">
    <source>
        <dbReference type="EMBL" id="KAL1585758.1"/>
    </source>
</evidence>
<dbReference type="RefSeq" id="XP_069228864.1">
    <property type="nucleotide sequence ID" value="XM_069373614.1"/>
</dbReference>
<evidence type="ECO:0008006" key="9">
    <source>
        <dbReference type="Google" id="ProtNLM"/>
    </source>
</evidence>
<dbReference type="AlphaFoldDB" id="A0AB34KKY4"/>
<organism evidence="7 8">
    <name type="scientific">Cladosporium halotolerans</name>
    <dbReference type="NCBI Taxonomy" id="1052096"/>
    <lineage>
        <taxon>Eukaryota</taxon>
        <taxon>Fungi</taxon>
        <taxon>Dikarya</taxon>
        <taxon>Ascomycota</taxon>
        <taxon>Pezizomycotina</taxon>
        <taxon>Dothideomycetes</taxon>
        <taxon>Dothideomycetidae</taxon>
        <taxon>Cladosporiales</taxon>
        <taxon>Cladosporiaceae</taxon>
        <taxon>Cladosporium</taxon>
    </lineage>
</organism>
<reference evidence="7 8" key="1">
    <citation type="journal article" date="2020" name="Microbiol. Resour. Announc.">
        <title>Draft Genome Sequence of a Cladosporium Species Isolated from the Mesophotic Ascidian Didemnum maculosum.</title>
        <authorList>
            <person name="Gioti A."/>
            <person name="Siaperas R."/>
            <person name="Nikolaivits E."/>
            <person name="Le Goff G."/>
            <person name="Ouazzani J."/>
            <person name="Kotoulas G."/>
            <person name="Topakas E."/>
        </authorList>
    </citation>
    <scope>NUCLEOTIDE SEQUENCE [LARGE SCALE GENOMIC DNA]</scope>
    <source>
        <strain evidence="7 8">TM138-S3</strain>
    </source>
</reference>
<keyword evidence="3 6" id="KW-0812">Transmembrane</keyword>
<comment type="caution">
    <text evidence="7">The sequence shown here is derived from an EMBL/GenBank/DDBJ whole genome shotgun (WGS) entry which is preliminary data.</text>
</comment>
<protein>
    <recommendedName>
        <fullName evidence="9">Plasma membrane proteolipid 3</fullName>
    </recommendedName>
</protein>